<reference evidence="32" key="3">
    <citation type="submission" date="2025-09" db="UniProtKB">
        <authorList>
            <consortium name="Ensembl"/>
        </authorList>
    </citation>
    <scope>IDENTIFICATION</scope>
</reference>
<dbReference type="InterPro" id="IPR039261">
    <property type="entry name" value="FNR_nucleotide-bd"/>
</dbReference>
<dbReference type="Gene3D" id="2.40.30.10">
    <property type="entry name" value="Translation factors"/>
    <property type="match status" value="1"/>
</dbReference>
<dbReference type="GeneTree" id="ENSGT00940000153962"/>
<dbReference type="GO" id="GO:0090524">
    <property type="term" value="F:cytochrome-b5 reductase activity, acting on NADH"/>
    <property type="evidence" value="ECO:0007669"/>
    <property type="project" value="UniProtKB-EC"/>
</dbReference>
<dbReference type="SUPFAM" id="SSF52343">
    <property type="entry name" value="Ferredoxin reductase-like, C-terminal NADP-linked domain"/>
    <property type="match status" value="1"/>
</dbReference>
<evidence type="ECO:0000256" key="8">
    <source>
        <dbReference type="ARBA" id="ARBA00022778"/>
    </source>
</evidence>
<evidence type="ECO:0000256" key="15">
    <source>
        <dbReference type="ARBA" id="ARBA00023011"/>
    </source>
</evidence>
<keyword evidence="4" id="KW-0444">Lipid biosynthesis</keyword>
<keyword evidence="7 30" id="KW-0285">Flavoprotein</keyword>
<evidence type="ECO:0000256" key="14">
    <source>
        <dbReference type="ARBA" id="ARBA00023002"/>
    </source>
</evidence>
<evidence type="ECO:0000256" key="28">
    <source>
        <dbReference type="ARBA" id="ARBA00047026"/>
    </source>
</evidence>
<evidence type="ECO:0000313" key="33">
    <source>
        <dbReference type="Proteomes" id="UP000028761"/>
    </source>
</evidence>
<feature type="binding site" evidence="30">
    <location>
        <position position="225"/>
    </location>
    <ligand>
        <name>FAD</name>
        <dbReference type="ChEBI" id="CHEBI:57692"/>
    </ligand>
</feature>
<keyword evidence="8" id="KW-0152">Cholesterol biosynthesis</keyword>
<dbReference type="PANTHER" id="PTHR19370:SF121">
    <property type="entry name" value="NADH-CYTOCHROME B5 REDUCTASE 3"/>
    <property type="match status" value="1"/>
</dbReference>
<organism evidence="32 33">
    <name type="scientific">Papio anubis</name>
    <name type="common">Olive baboon</name>
    <dbReference type="NCBI Taxonomy" id="9555"/>
    <lineage>
        <taxon>Eukaryota</taxon>
        <taxon>Metazoa</taxon>
        <taxon>Chordata</taxon>
        <taxon>Craniata</taxon>
        <taxon>Vertebrata</taxon>
        <taxon>Euteleostomi</taxon>
        <taxon>Mammalia</taxon>
        <taxon>Eutheria</taxon>
        <taxon>Euarchontoglires</taxon>
        <taxon>Primates</taxon>
        <taxon>Haplorrhini</taxon>
        <taxon>Catarrhini</taxon>
        <taxon>Cercopithecidae</taxon>
        <taxon>Cercopithecinae</taxon>
        <taxon>Papio</taxon>
    </lineage>
</organism>
<evidence type="ECO:0000256" key="5">
    <source>
        <dbReference type="ARBA" id="ARBA00022548"/>
    </source>
</evidence>
<dbReference type="PANTHER" id="PTHR19370">
    <property type="entry name" value="NADH-CYTOCHROME B5 REDUCTASE"/>
    <property type="match status" value="1"/>
</dbReference>
<sequence length="485" mass="53281">MGAQLSTVWPRLECNGVILAHCNLCLLSSSDSPASASQVAGIIGAHHHTWLIFVSLVEMGFHHVGQAGLELLTSGDLPASASHSAGITGVSHRTWPIHGLSTIQLGHVVLSPVWFLYSLLMKLFRRSTPAITLESPDIKYSLRLIDREIISHDTRRFRFALPSPQHILGLPVGQHIYLSARIDGNLVIRPYTPVSSDDDKGFVDLVIKVYFKDTHPKFPAGGKMSQYLESMQIGDTIEFRGPNGLLVYQGKGKFAIRPDKKSNPVIKTVKSVGMIAGGTGITPMLQVIRAIMKDPDDHTVCHLLFANQTEKDILLRPELEELRNEHSARFKLWYTLDRAPEGEQGRPCAGWVGGASPQFTFAQPFVALSLCTMSGSHYGPVGGRWCGPVSQMRNEGSLKHTAGNHHSLAWNPGPCFQRWSPFPGALHCPAGQRRPASPPWAGLTSGQVLGQQWRLPLPHPSVHTLRSCRVHQGHLLSHRQPWGVG</sequence>
<evidence type="ECO:0000256" key="13">
    <source>
        <dbReference type="ARBA" id="ARBA00022990"/>
    </source>
</evidence>
<keyword evidence="22" id="KW-0449">Lipoprotein</keyword>
<dbReference type="InterPro" id="IPR001834">
    <property type="entry name" value="CBR-like"/>
</dbReference>
<evidence type="ECO:0000256" key="24">
    <source>
        <dbReference type="ARBA" id="ARBA00037811"/>
    </source>
</evidence>
<evidence type="ECO:0000256" key="17">
    <source>
        <dbReference type="ARBA" id="ARBA00023098"/>
    </source>
</evidence>
<keyword evidence="12" id="KW-0752">Steroid biosynthesis</keyword>
<comment type="cofactor">
    <cofactor evidence="1 30">
        <name>FAD</name>
        <dbReference type="ChEBI" id="CHEBI:57692"/>
    </cofactor>
</comment>
<keyword evidence="9" id="KW-1000">Mitochondrion outer membrane</keyword>
<feature type="binding site" evidence="30">
    <location>
        <position position="191"/>
    </location>
    <ligand>
        <name>FAD</name>
        <dbReference type="ChEBI" id="CHEBI:57692"/>
    </ligand>
</feature>
<dbReference type="FunFam" id="2.40.30.10:FF:000021">
    <property type="entry name" value="NADH-cytochrome b5 reductase"/>
    <property type="match status" value="1"/>
</dbReference>
<keyword evidence="21" id="KW-0753">Steroid metabolism</keyword>
<feature type="binding site" evidence="30">
    <location>
        <position position="223"/>
    </location>
    <ligand>
        <name>FAD</name>
        <dbReference type="ChEBI" id="CHEBI:57692"/>
    </ligand>
</feature>
<feature type="binding site" evidence="30">
    <location>
        <position position="190"/>
    </location>
    <ligand>
        <name>FAD</name>
        <dbReference type="ChEBI" id="CHEBI:57692"/>
    </ligand>
</feature>
<evidence type="ECO:0000256" key="11">
    <source>
        <dbReference type="ARBA" id="ARBA00022827"/>
    </source>
</evidence>
<feature type="binding site" evidence="30">
    <location>
        <position position="224"/>
    </location>
    <ligand>
        <name>FAD</name>
        <dbReference type="ChEBI" id="CHEBI:57692"/>
    </ligand>
</feature>
<evidence type="ECO:0000256" key="25">
    <source>
        <dbReference type="ARBA" id="ARBA00037821"/>
    </source>
</evidence>
<dbReference type="GO" id="GO:0005789">
    <property type="term" value="C:endoplasmic reticulum membrane"/>
    <property type="evidence" value="ECO:0007669"/>
    <property type="project" value="UniProtKB-SubCell"/>
</dbReference>
<dbReference type="PROSITE" id="PS51384">
    <property type="entry name" value="FAD_FR"/>
    <property type="match status" value="1"/>
</dbReference>
<keyword evidence="11 30" id="KW-0274">FAD</keyword>
<comment type="similarity">
    <text evidence="2">Belongs to the flavoprotein pyridine nucleotide cytochrome reductase family.</text>
</comment>
<dbReference type="Pfam" id="PF00970">
    <property type="entry name" value="FAD_binding_6"/>
    <property type="match status" value="1"/>
</dbReference>
<feature type="binding site" evidence="30">
    <location>
        <position position="282"/>
    </location>
    <ligand>
        <name>FAD</name>
        <dbReference type="ChEBI" id="CHEBI:57692"/>
    </ligand>
</feature>
<keyword evidence="13" id="KW-0007">Acetylation</keyword>
<keyword evidence="20" id="KW-1207">Sterol metabolism</keyword>
<evidence type="ECO:0000256" key="26">
    <source>
        <dbReference type="ARBA" id="ARBA00039434"/>
    </source>
</evidence>
<dbReference type="Pfam" id="PF00175">
    <property type="entry name" value="NAD_binding_1"/>
    <property type="match status" value="1"/>
</dbReference>
<dbReference type="SUPFAM" id="SSF63380">
    <property type="entry name" value="Riboflavin synthase domain-like"/>
    <property type="match status" value="1"/>
</dbReference>
<proteinExistence type="inferred from homology"/>
<dbReference type="EC" id="1.6.2.2" evidence="3"/>
<keyword evidence="18" id="KW-0496">Mitochondrion</keyword>
<dbReference type="InterPro" id="IPR017927">
    <property type="entry name" value="FAD-bd_FR_type"/>
</dbReference>
<dbReference type="CDD" id="cd06183">
    <property type="entry name" value="cyt_b5_reduct_like"/>
    <property type="match status" value="1"/>
</dbReference>
<evidence type="ECO:0000256" key="20">
    <source>
        <dbReference type="ARBA" id="ARBA00023166"/>
    </source>
</evidence>
<comment type="function">
    <text evidence="23">Catalyzes the reduction of two molecules of cytochrome b5 using NADH as the electron donor.</text>
</comment>
<feature type="binding site" evidence="30">
    <location>
        <position position="208"/>
    </location>
    <ligand>
        <name>FAD</name>
        <dbReference type="ChEBI" id="CHEBI:57692"/>
    </ligand>
</feature>
<evidence type="ECO:0000256" key="30">
    <source>
        <dbReference type="PIRSR" id="PIRSR601834-1"/>
    </source>
</evidence>
<evidence type="ECO:0000259" key="31">
    <source>
        <dbReference type="PROSITE" id="PS51384"/>
    </source>
</evidence>
<dbReference type="InterPro" id="IPR017938">
    <property type="entry name" value="Riboflavin_synthase-like_b-brl"/>
</dbReference>
<gene>
    <name evidence="32" type="primary">CYB5R3</name>
</gene>
<keyword evidence="15" id="KW-0756">Sterol biosynthesis</keyword>
<evidence type="ECO:0000256" key="27">
    <source>
        <dbReference type="ARBA" id="ARBA00043234"/>
    </source>
</evidence>
<dbReference type="PRINTS" id="PR02045">
    <property type="entry name" value="F138DOMAIN"/>
</dbReference>
<evidence type="ECO:0000256" key="22">
    <source>
        <dbReference type="ARBA" id="ARBA00023288"/>
    </source>
</evidence>
<reference evidence="32" key="2">
    <citation type="submission" date="2025-08" db="UniProtKB">
        <authorList>
            <consortium name="Ensembl"/>
        </authorList>
    </citation>
    <scope>IDENTIFICATION</scope>
</reference>
<accession>A0A8I5N1G7</accession>
<keyword evidence="5" id="KW-0153">Cholesterol metabolism</keyword>
<evidence type="ECO:0000256" key="23">
    <source>
        <dbReference type="ARBA" id="ARBA00037417"/>
    </source>
</evidence>
<evidence type="ECO:0000256" key="1">
    <source>
        <dbReference type="ARBA" id="ARBA00001974"/>
    </source>
</evidence>
<evidence type="ECO:0000256" key="9">
    <source>
        <dbReference type="ARBA" id="ARBA00022787"/>
    </source>
</evidence>
<dbReference type="Proteomes" id="UP000028761">
    <property type="component" value="Chromosome 16"/>
</dbReference>
<evidence type="ECO:0000256" key="3">
    <source>
        <dbReference type="ARBA" id="ARBA00012011"/>
    </source>
</evidence>
<keyword evidence="6" id="KW-0597">Phosphoprotein</keyword>
<evidence type="ECO:0000256" key="16">
    <source>
        <dbReference type="ARBA" id="ARBA00023027"/>
    </source>
</evidence>
<keyword evidence="14" id="KW-0560">Oxidoreductase</keyword>
<evidence type="ECO:0000256" key="2">
    <source>
        <dbReference type="ARBA" id="ARBA00006105"/>
    </source>
</evidence>
<dbReference type="PRINTS" id="PR00371">
    <property type="entry name" value="FPNCR"/>
</dbReference>
<keyword evidence="10" id="KW-0256">Endoplasmic reticulum</keyword>
<evidence type="ECO:0000256" key="10">
    <source>
        <dbReference type="ARBA" id="ARBA00022824"/>
    </source>
</evidence>
<evidence type="ECO:0000313" key="32">
    <source>
        <dbReference type="Ensembl" id="ENSPANP00000049705.1"/>
    </source>
</evidence>
<dbReference type="GO" id="GO:0005741">
    <property type="term" value="C:mitochondrial outer membrane"/>
    <property type="evidence" value="ECO:0007669"/>
    <property type="project" value="UniProtKB-SubCell"/>
</dbReference>
<dbReference type="Ensembl" id="ENSPANT00000080088.1">
    <property type="protein sequence ID" value="ENSPANP00000049705.1"/>
    <property type="gene ID" value="ENSPANG00000008688.3"/>
</dbReference>
<reference evidence="32 33" key="1">
    <citation type="submission" date="2012-03" db="EMBL/GenBank/DDBJ databases">
        <title>Whole Genome Assembly of Papio anubis.</title>
        <authorList>
            <person name="Liu Y.L."/>
            <person name="Abraham K.A."/>
            <person name="Akbar H.A."/>
            <person name="Ali S.A."/>
            <person name="Anosike U.A."/>
            <person name="Aqrawi P.A."/>
            <person name="Arias F.A."/>
            <person name="Attaway T.A."/>
            <person name="Awwad R.A."/>
            <person name="Babu C.B."/>
            <person name="Bandaranaike D.B."/>
            <person name="Battles P.B."/>
            <person name="Bell A.B."/>
            <person name="Beltran B.B."/>
            <person name="Berhane-Mersha D.B."/>
            <person name="Bess C.B."/>
            <person name="Bickham C.B."/>
            <person name="Bolden T.B."/>
            <person name="Carter K.C."/>
            <person name="Chau D.C."/>
            <person name="Chavez A.C."/>
            <person name="Clerc-Blankenburg K.C."/>
            <person name="Coyle M.C."/>
            <person name="Dao M.D."/>
            <person name="Davila M.L.D."/>
            <person name="Davy-Carroll L.D."/>
            <person name="Denson S.D."/>
            <person name="Dinh H.D."/>
            <person name="Fernandez S.F."/>
            <person name="Fernando P.F."/>
            <person name="Forbes L.F."/>
            <person name="Francis C.F."/>
            <person name="Francisco L.F."/>
            <person name="Fu Q.F."/>
            <person name="Garcia-Iii R.G."/>
            <person name="Garrett T.G."/>
            <person name="Gross S.G."/>
            <person name="Gubbala S.G."/>
            <person name="Hirani K.H."/>
            <person name="Hogues M.H."/>
            <person name="Hollins B.H."/>
            <person name="Jackson L.J."/>
            <person name="Javaid M.J."/>
            <person name="Jhangiani S.J."/>
            <person name="Johnson A.J."/>
            <person name="Johnson B.J."/>
            <person name="Jones J.J."/>
            <person name="Joshi V.J."/>
            <person name="Kalu J.K."/>
            <person name="Khan N.K."/>
            <person name="Korchina V.K."/>
            <person name="Kovar C.K."/>
            <person name="Lago L.L."/>
            <person name="Lara F.L."/>
            <person name="Le T.-K.L."/>
            <person name="Lee S.L."/>
            <person name="Legall-Iii F.L."/>
            <person name="Lemon S.L."/>
            <person name="Liu J.L."/>
            <person name="Liu Y.-S.L."/>
            <person name="Liyanage D.L."/>
            <person name="Lopez J.L."/>
            <person name="Lorensuhewa L.L."/>
            <person name="Mata R.M."/>
            <person name="Mathew T.M."/>
            <person name="Mercado C.M."/>
            <person name="Mercado I.M."/>
            <person name="Morales K.M."/>
            <person name="Morgan M.M."/>
            <person name="Munidasa M.M."/>
            <person name="Ngo D.N."/>
            <person name="Nguyen L.N."/>
            <person name="Nguyen T.N."/>
            <person name="Nguyen N.N."/>
            <person name="Obregon M.O."/>
            <person name="Okwuonu G.O."/>
            <person name="Ongeri F.O."/>
            <person name="Onwere C.O."/>
            <person name="Osifeso I.O."/>
            <person name="Parra A.P."/>
            <person name="Patil S.P."/>
            <person name="Perez A.P."/>
            <person name="Perez Y.P."/>
            <person name="Pham C.P."/>
            <person name="Pu L.-L.P."/>
            <person name="Puazo M.P."/>
            <person name="Quiroz J.Q."/>
            <person name="Rouhana J.R."/>
            <person name="Ruiz M.R."/>
            <person name="Ruiz S.-J.R."/>
            <person name="Saada N.S."/>
            <person name="Santibanez J.S."/>
            <person name="Scheel M.S."/>
            <person name="Schneider B.S."/>
            <person name="Simmons D.S."/>
            <person name="Sisson I.S."/>
            <person name="Tang L.-Y.T."/>
            <person name="Thornton R.T."/>
            <person name="Tisius J.T."/>
            <person name="Toledanes G.T."/>
            <person name="Trejos Z.T."/>
            <person name="Usmani K.U."/>
            <person name="Varghese R.V."/>
            <person name="Vattathil S.V."/>
            <person name="Vee V.V."/>
            <person name="Walker D.W."/>
            <person name="Weissenberger G.W."/>
            <person name="White C.W."/>
            <person name="Williams A.W."/>
            <person name="Woodworth J.W."/>
            <person name="Wright R.W."/>
            <person name="Zhu Y.Z."/>
            <person name="Han Y.H."/>
            <person name="Newsham I.N."/>
            <person name="Nazareth L.N."/>
            <person name="Worley K.W."/>
            <person name="Muzny D.M."/>
            <person name="Rogers J.R."/>
            <person name="Gibbs R.G."/>
        </authorList>
    </citation>
    <scope>NUCLEOTIDE SEQUENCE [LARGE SCALE GENOMIC DNA]</scope>
</reference>
<keyword evidence="19" id="KW-0472">Membrane</keyword>
<evidence type="ECO:0000256" key="18">
    <source>
        <dbReference type="ARBA" id="ARBA00023128"/>
    </source>
</evidence>
<dbReference type="InterPro" id="IPR001433">
    <property type="entry name" value="OxRdtase_FAD/NAD-bd"/>
</dbReference>
<keyword evidence="16" id="KW-0520">NAD</keyword>
<name>A0A8I5N1G7_PAPAN</name>
<keyword evidence="33" id="KW-1185">Reference proteome</keyword>
<feature type="domain" description="FAD-binding FR-type" evidence="31">
    <location>
        <begin position="137"/>
        <end position="249"/>
    </location>
</feature>
<comment type="subcellular location">
    <subcellularLocation>
        <location evidence="24">Endoplasmic reticulum membrane</location>
        <topology evidence="24">Lipid-anchor</topology>
        <orientation evidence="24">Cytoplasmic side</orientation>
    </subcellularLocation>
    <subcellularLocation>
        <location evidence="25">Mitochondrion outer membrane</location>
        <topology evidence="25">Lipid-anchor</topology>
        <orientation evidence="25">Cytoplasmic side</orientation>
    </subcellularLocation>
</comment>
<protein>
    <recommendedName>
        <fullName evidence="26">NADH-cytochrome b5 reductase 3</fullName>
        <ecNumber evidence="3">1.6.2.2</ecNumber>
    </recommendedName>
    <alternativeName>
        <fullName evidence="27">Diaphorase-1</fullName>
    </alternativeName>
</protein>
<feature type="binding site" evidence="30">
    <location>
        <position position="189"/>
    </location>
    <ligand>
        <name>FAD</name>
        <dbReference type="ChEBI" id="CHEBI:57692"/>
    </ligand>
</feature>
<dbReference type="InterPro" id="IPR001709">
    <property type="entry name" value="Flavoprot_Pyr_Nucl_cyt_Rdtase"/>
</dbReference>
<evidence type="ECO:0000256" key="29">
    <source>
        <dbReference type="ARBA" id="ARBA00047465"/>
    </source>
</evidence>
<dbReference type="GO" id="GO:0071949">
    <property type="term" value="F:FAD binding"/>
    <property type="evidence" value="ECO:0007669"/>
    <property type="project" value="TreeGrafter"/>
</dbReference>
<dbReference type="InterPro" id="IPR008333">
    <property type="entry name" value="Cbr1-like_FAD-bd_dom"/>
</dbReference>
<evidence type="ECO:0000256" key="12">
    <source>
        <dbReference type="ARBA" id="ARBA00022955"/>
    </source>
</evidence>
<evidence type="ECO:0000256" key="21">
    <source>
        <dbReference type="ARBA" id="ARBA00023221"/>
    </source>
</evidence>
<evidence type="ECO:0000256" key="4">
    <source>
        <dbReference type="ARBA" id="ARBA00022516"/>
    </source>
</evidence>
<comment type="subunit">
    <text evidence="28">Component of a complex composed of cytochrome b5, NADH-cytochrome b5 reductase (CYB5R3) and MTARC2. Interacts with MTLN; the interaction is required to maintain cellular lipid composition and leads to stimulation of mitochondrial respiratory complex I activity.</text>
</comment>
<dbReference type="PRINTS" id="PR00406">
    <property type="entry name" value="CYTB5RDTASE"/>
</dbReference>
<evidence type="ECO:0000256" key="19">
    <source>
        <dbReference type="ARBA" id="ARBA00023136"/>
    </source>
</evidence>
<feature type="binding site" evidence="30">
    <location>
        <position position="211"/>
    </location>
    <ligand>
        <name>FAD</name>
        <dbReference type="ChEBI" id="CHEBI:57692"/>
    </ligand>
</feature>
<keyword evidence="17" id="KW-0443">Lipid metabolism</keyword>
<feature type="binding site" evidence="30">
    <location>
        <position position="206"/>
    </location>
    <ligand>
        <name>FAD</name>
        <dbReference type="ChEBI" id="CHEBI:57692"/>
    </ligand>
</feature>
<dbReference type="AlphaFoldDB" id="A0A8I5N1G7"/>
<dbReference type="Gene3D" id="3.40.50.80">
    <property type="entry name" value="Nucleotide-binding domain of ferredoxin-NADP reductase (FNR) module"/>
    <property type="match status" value="1"/>
</dbReference>
<evidence type="ECO:0000256" key="6">
    <source>
        <dbReference type="ARBA" id="ARBA00022553"/>
    </source>
</evidence>
<comment type="catalytic activity">
    <reaction evidence="29">
        <text>2 Fe(III)-[cytochrome b5] + NADH = 2 Fe(II)-[cytochrome b5] + NAD(+) + H(+)</text>
        <dbReference type="Rhea" id="RHEA:46680"/>
        <dbReference type="Rhea" id="RHEA-COMP:10438"/>
        <dbReference type="Rhea" id="RHEA-COMP:10439"/>
        <dbReference type="ChEBI" id="CHEBI:15378"/>
        <dbReference type="ChEBI" id="CHEBI:29033"/>
        <dbReference type="ChEBI" id="CHEBI:29034"/>
        <dbReference type="ChEBI" id="CHEBI:57540"/>
        <dbReference type="ChEBI" id="CHEBI:57945"/>
        <dbReference type="EC" id="1.6.2.2"/>
    </reaction>
    <physiologicalReaction direction="left-to-right" evidence="29">
        <dbReference type="Rhea" id="RHEA:46681"/>
    </physiologicalReaction>
</comment>
<dbReference type="GO" id="GO:0006695">
    <property type="term" value="P:cholesterol biosynthetic process"/>
    <property type="evidence" value="ECO:0007669"/>
    <property type="project" value="UniProtKB-KW"/>
</dbReference>
<evidence type="ECO:0000256" key="7">
    <source>
        <dbReference type="ARBA" id="ARBA00022630"/>
    </source>
</evidence>